<feature type="region of interest" description="Disordered" evidence="1">
    <location>
        <begin position="1"/>
        <end position="196"/>
    </location>
</feature>
<feature type="compositionally biased region" description="Low complexity" evidence="1">
    <location>
        <begin position="1"/>
        <end position="16"/>
    </location>
</feature>
<gene>
    <name evidence="2" type="ORF">D9756_009887</name>
</gene>
<feature type="compositionally biased region" description="Basic and acidic residues" evidence="1">
    <location>
        <begin position="171"/>
        <end position="182"/>
    </location>
</feature>
<sequence length="196" mass="20921">MSNFNNTDFDNTDFNTKPTGAMRPEHHLHDSSEPLPGTGAASARPTADYSTGESIDQNVGRSRFGGQGQDQLGEYGSGLPETTPARHDRPTQVTFDDERQHDTTARDTGASGIGREEAYTDRPLGVQPAKQGGVALGGREKEELPMGKAGFGDKMIGKTQKVMGKMSNNPEMHEKGELREAGGKPAVTGSARAPHD</sequence>
<keyword evidence="3" id="KW-1185">Reference proteome</keyword>
<dbReference type="EMBL" id="JAACJO010000026">
    <property type="protein sequence ID" value="KAF5347331.1"/>
    <property type="molecule type" value="Genomic_DNA"/>
</dbReference>
<name>A0A8H5CSP5_9AGAR</name>
<dbReference type="AlphaFoldDB" id="A0A8H5CSP5"/>
<evidence type="ECO:0000313" key="3">
    <source>
        <dbReference type="Proteomes" id="UP000559027"/>
    </source>
</evidence>
<reference evidence="2 3" key="1">
    <citation type="journal article" date="2020" name="ISME J.">
        <title>Uncovering the hidden diversity of litter-decomposition mechanisms in mushroom-forming fungi.</title>
        <authorList>
            <person name="Floudas D."/>
            <person name="Bentzer J."/>
            <person name="Ahren D."/>
            <person name="Johansson T."/>
            <person name="Persson P."/>
            <person name="Tunlid A."/>
        </authorList>
    </citation>
    <scope>NUCLEOTIDE SEQUENCE [LARGE SCALE GENOMIC DNA]</scope>
    <source>
        <strain evidence="2 3">CBS 146.42</strain>
    </source>
</reference>
<dbReference type="Proteomes" id="UP000559027">
    <property type="component" value="Unassembled WGS sequence"/>
</dbReference>
<organism evidence="2 3">
    <name type="scientific">Leucocoprinus leucothites</name>
    <dbReference type="NCBI Taxonomy" id="201217"/>
    <lineage>
        <taxon>Eukaryota</taxon>
        <taxon>Fungi</taxon>
        <taxon>Dikarya</taxon>
        <taxon>Basidiomycota</taxon>
        <taxon>Agaricomycotina</taxon>
        <taxon>Agaricomycetes</taxon>
        <taxon>Agaricomycetidae</taxon>
        <taxon>Agaricales</taxon>
        <taxon>Agaricineae</taxon>
        <taxon>Agaricaceae</taxon>
        <taxon>Leucocoprinus</taxon>
    </lineage>
</organism>
<protein>
    <submittedName>
        <fullName evidence="2">Uncharacterized protein</fullName>
    </submittedName>
</protein>
<feature type="compositionally biased region" description="Basic and acidic residues" evidence="1">
    <location>
        <begin position="23"/>
        <end position="32"/>
    </location>
</feature>
<dbReference type="OrthoDB" id="3210574at2759"/>
<evidence type="ECO:0000256" key="1">
    <source>
        <dbReference type="SAM" id="MobiDB-lite"/>
    </source>
</evidence>
<accession>A0A8H5CSP5</accession>
<feature type="compositionally biased region" description="Polar residues" evidence="1">
    <location>
        <begin position="48"/>
        <end position="60"/>
    </location>
</feature>
<proteinExistence type="predicted"/>
<evidence type="ECO:0000313" key="2">
    <source>
        <dbReference type="EMBL" id="KAF5347331.1"/>
    </source>
</evidence>
<comment type="caution">
    <text evidence="2">The sequence shown here is derived from an EMBL/GenBank/DDBJ whole genome shotgun (WGS) entry which is preliminary data.</text>
</comment>
<feature type="compositionally biased region" description="Basic and acidic residues" evidence="1">
    <location>
        <begin position="84"/>
        <end position="105"/>
    </location>
</feature>